<dbReference type="PANTHER" id="PTHR47359">
    <property type="entry name" value="PEPTIDOGLYCAN DL-ENDOPEPTIDASE CWLO"/>
    <property type="match status" value="1"/>
</dbReference>
<gene>
    <name evidence="7" type="ORF">F5544_06495</name>
</gene>
<accession>A0A6G9Y7W6</accession>
<evidence type="ECO:0000313" key="7">
    <source>
        <dbReference type="EMBL" id="QIS09210.1"/>
    </source>
</evidence>
<keyword evidence="2" id="KW-0645">Protease</keyword>
<evidence type="ECO:0000256" key="3">
    <source>
        <dbReference type="ARBA" id="ARBA00022801"/>
    </source>
</evidence>
<evidence type="ECO:0000313" key="8">
    <source>
        <dbReference type="Proteomes" id="UP000503540"/>
    </source>
</evidence>
<dbReference type="InterPro" id="IPR000064">
    <property type="entry name" value="NLP_P60_dom"/>
</dbReference>
<dbReference type="SUPFAM" id="SSF140453">
    <property type="entry name" value="EsxAB dimer-like"/>
    <property type="match status" value="1"/>
</dbReference>
<dbReference type="Proteomes" id="UP000503540">
    <property type="component" value="Chromosome"/>
</dbReference>
<feature type="compositionally biased region" description="Low complexity" evidence="5">
    <location>
        <begin position="219"/>
        <end position="246"/>
    </location>
</feature>
<dbReference type="Gene3D" id="1.10.287.1060">
    <property type="entry name" value="ESAT-6-like"/>
    <property type="match status" value="1"/>
</dbReference>
<dbReference type="SUPFAM" id="SSF54001">
    <property type="entry name" value="Cysteine proteinases"/>
    <property type="match status" value="1"/>
</dbReference>
<dbReference type="KEGG" id="nah:F5544_06495"/>
<proteinExistence type="inferred from homology"/>
<dbReference type="Gene3D" id="3.90.1720.10">
    <property type="entry name" value="endopeptidase domain like (from Nostoc punctiforme)"/>
    <property type="match status" value="1"/>
</dbReference>
<evidence type="ECO:0000256" key="5">
    <source>
        <dbReference type="SAM" id="MobiDB-lite"/>
    </source>
</evidence>
<organism evidence="7 8">
    <name type="scientific">Nocardia arthritidis</name>
    <dbReference type="NCBI Taxonomy" id="228602"/>
    <lineage>
        <taxon>Bacteria</taxon>
        <taxon>Bacillati</taxon>
        <taxon>Actinomycetota</taxon>
        <taxon>Actinomycetes</taxon>
        <taxon>Mycobacteriales</taxon>
        <taxon>Nocardiaceae</taxon>
        <taxon>Nocardia</taxon>
    </lineage>
</organism>
<feature type="region of interest" description="Disordered" evidence="5">
    <location>
        <begin position="219"/>
        <end position="260"/>
    </location>
</feature>
<dbReference type="GO" id="GO:0008234">
    <property type="term" value="F:cysteine-type peptidase activity"/>
    <property type="evidence" value="ECO:0007669"/>
    <property type="project" value="UniProtKB-KW"/>
</dbReference>
<dbReference type="GO" id="GO:0006508">
    <property type="term" value="P:proteolysis"/>
    <property type="evidence" value="ECO:0007669"/>
    <property type="project" value="UniProtKB-KW"/>
</dbReference>
<dbReference type="InterPro" id="IPR036689">
    <property type="entry name" value="ESAT-6-like_sf"/>
</dbReference>
<dbReference type="PROSITE" id="PS51935">
    <property type="entry name" value="NLPC_P60"/>
    <property type="match status" value="1"/>
</dbReference>
<feature type="domain" description="NlpC/P60" evidence="6">
    <location>
        <begin position="264"/>
        <end position="378"/>
    </location>
</feature>
<protein>
    <submittedName>
        <fullName evidence="7">Hydrolase</fullName>
    </submittedName>
</protein>
<keyword evidence="3 7" id="KW-0378">Hydrolase</keyword>
<comment type="similarity">
    <text evidence="1">Belongs to the peptidase C40 family.</text>
</comment>
<evidence type="ECO:0000256" key="1">
    <source>
        <dbReference type="ARBA" id="ARBA00007074"/>
    </source>
</evidence>
<dbReference type="EMBL" id="CP046172">
    <property type="protein sequence ID" value="QIS09210.1"/>
    <property type="molecule type" value="Genomic_DNA"/>
</dbReference>
<evidence type="ECO:0000256" key="2">
    <source>
        <dbReference type="ARBA" id="ARBA00022670"/>
    </source>
</evidence>
<dbReference type="AlphaFoldDB" id="A0A6G9Y7W6"/>
<dbReference type="InterPro" id="IPR038765">
    <property type="entry name" value="Papain-like_cys_pep_sf"/>
</dbReference>
<keyword evidence="8" id="KW-1185">Reference proteome</keyword>
<sequence length="378" mass="37973">MTAVIDISLLVKPLTDLLASFGTGVLTASGPADSLRATSTAVDQVHAAGRDSINNMSSAWDGVAADAATSKALRVQTSAATISDRGNDMATIVGQAATEIESGKKELTTIVQSFVDDATKLAPTLTTPAGLSLLVGSAIDHIQQGVKVVGKVQSELSTHTTAMSELTPPPSTSLASTVASGVQSAASSVSSSGLQQLVSTGTGLLGTGTSALSGLMKTASTSTVPASTTSAGTPTKTDSPTTKTDTGQGVKIKLPDGSEVTAPNEKAATAVRTALKAVGTPYVWGGNTPGVGLDCSGLTKSSYEAAGIELPRLADQQAVGSRVSPGDLMPGDLAVWDGHVAMVVGNGKMIEAGDPVSITAIRTENIGMQFNGFYRPTA</sequence>
<evidence type="ECO:0000256" key="4">
    <source>
        <dbReference type="ARBA" id="ARBA00022807"/>
    </source>
</evidence>
<evidence type="ECO:0000259" key="6">
    <source>
        <dbReference type="PROSITE" id="PS51935"/>
    </source>
</evidence>
<reference evidence="7 8" key="1">
    <citation type="journal article" date="2019" name="ACS Chem. Biol.">
        <title>Identification and Mobilization of a Cryptic Antibiotic Biosynthesis Gene Locus from a Human-Pathogenic Nocardia Isolate.</title>
        <authorList>
            <person name="Herisse M."/>
            <person name="Ishida K."/>
            <person name="Porter J.L."/>
            <person name="Howden B."/>
            <person name="Hertweck C."/>
            <person name="Stinear T.P."/>
            <person name="Pidot S.J."/>
        </authorList>
    </citation>
    <scope>NUCLEOTIDE SEQUENCE [LARGE SCALE GENOMIC DNA]</scope>
    <source>
        <strain evidence="7 8">AUSMDU00012717</strain>
    </source>
</reference>
<dbReference type="InterPro" id="IPR051794">
    <property type="entry name" value="PG_Endopeptidase_C40"/>
</dbReference>
<dbReference type="RefSeq" id="WP_238847116.1">
    <property type="nucleotide sequence ID" value="NZ_CP046172.1"/>
</dbReference>
<name>A0A6G9Y7W6_9NOCA</name>
<dbReference type="PANTHER" id="PTHR47359:SF3">
    <property type="entry name" value="NLP_P60 DOMAIN-CONTAINING PROTEIN-RELATED"/>
    <property type="match status" value="1"/>
</dbReference>
<dbReference type="Pfam" id="PF00877">
    <property type="entry name" value="NLPC_P60"/>
    <property type="match status" value="1"/>
</dbReference>
<keyword evidence="4" id="KW-0788">Thiol protease</keyword>